<dbReference type="PANTHER" id="PTHR38471">
    <property type="entry name" value="FOUR HELIX BUNDLE PROTEIN"/>
    <property type="match status" value="1"/>
</dbReference>
<dbReference type="Pfam" id="PF05635">
    <property type="entry name" value="23S_rRNA_IVP"/>
    <property type="match status" value="1"/>
</dbReference>
<accession>A0A1X9YUP2</accession>
<organism evidence="1 2">
    <name type="scientific">Pontibacter actiniarum</name>
    <dbReference type="NCBI Taxonomy" id="323450"/>
    <lineage>
        <taxon>Bacteria</taxon>
        <taxon>Pseudomonadati</taxon>
        <taxon>Bacteroidota</taxon>
        <taxon>Cytophagia</taxon>
        <taxon>Cytophagales</taxon>
        <taxon>Hymenobacteraceae</taxon>
        <taxon>Pontibacter</taxon>
    </lineage>
</organism>
<dbReference type="KEGG" id="pact:CA264_15040"/>
<protein>
    <submittedName>
        <fullName evidence="1">Four helix bundle protein</fullName>
    </submittedName>
</protein>
<sequence>MHNFKELIIWKEAMELAKAVYKASSSFPANEKFGLTSQINRSAVSVPSNIAEGAGRGSDKEFNQFLNIALGSAFELETQLLLAQAFGFINEDKLNELLTQLRKIQRMIDGFKKKLNKRE</sequence>
<keyword evidence="2" id="KW-1185">Reference proteome</keyword>
<evidence type="ECO:0000313" key="1">
    <source>
        <dbReference type="EMBL" id="ARS36626.1"/>
    </source>
</evidence>
<dbReference type="AlphaFoldDB" id="A0A1X9YUP2"/>
<reference evidence="2" key="1">
    <citation type="submission" date="2017-05" db="EMBL/GenBank/DDBJ databases">
        <authorList>
            <person name="Ray J."/>
            <person name="Price M."/>
            <person name="Deutschbauer A."/>
        </authorList>
    </citation>
    <scope>NUCLEOTIDE SEQUENCE [LARGE SCALE GENOMIC DNA]</scope>
    <source>
        <strain evidence="2">DSM 19842</strain>
    </source>
</reference>
<gene>
    <name evidence="1" type="ORF">CA264_15040</name>
</gene>
<dbReference type="Gene3D" id="1.20.1440.60">
    <property type="entry name" value="23S rRNA-intervening sequence"/>
    <property type="match status" value="1"/>
</dbReference>
<evidence type="ECO:0000313" key="2">
    <source>
        <dbReference type="Proteomes" id="UP000266292"/>
    </source>
</evidence>
<proteinExistence type="predicted"/>
<dbReference type="NCBIfam" id="NF008911">
    <property type="entry name" value="PRK12275.1-2"/>
    <property type="match status" value="1"/>
</dbReference>
<dbReference type="NCBIfam" id="TIGR02436">
    <property type="entry name" value="four helix bundle protein"/>
    <property type="match status" value="1"/>
</dbReference>
<dbReference type="RefSeq" id="WP_025608220.1">
    <property type="nucleotide sequence ID" value="NZ_CP021235.1"/>
</dbReference>
<dbReference type="Proteomes" id="UP000266292">
    <property type="component" value="Chromosome"/>
</dbReference>
<dbReference type="InterPro" id="IPR036583">
    <property type="entry name" value="23S_rRNA_IVS_sf"/>
</dbReference>
<dbReference type="CDD" id="cd16377">
    <property type="entry name" value="23S_rRNA_IVP_like"/>
    <property type="match status" value="1"/>
</dbReference>
<name>A0A1X9YUP2_9BACT</name>
<dbReference type="EMBL" id="CP021235">
    <property type="protein sequence ID" value="ARS36626.1"/>
    <property type="molecule type" value="Genomic_DNA"/>
</dbReference>
<dbReference type="SUPFAM" id="SSF158446">
    <property type="entry name" value="IVS-encoded protein-like"/>
    <property type="match status" value="1"/>
</dbReference>
<dbReference type="STRING" id="709015.GCA_000472485_03038"/>
<dbReference type="OrthoDB" id="9811959at2"/>
<dbReference type="InterPro" id="IPR012657">
    <property type="entry name" value="23S_rRNA-intervening_sequence"/>
</dbReference>
<dbReference type="PANTHER" id="PTHR38471:SF2">
    <property type="entry name" value="FOUR HELIX BUNDLE PROTEIN"/>
    <property type="match status" value="1"/>
</dbReference>